<evidence type="ECO:0000313" key="2">
    <source>
        <dbReference type="EMBL" id="KAG2299400.1"/>
    </source>
</evidence>
<feature type="compositionally biased region" description="Basic and acidic residues" evidence="1">
    <location>
        <begin position="150"/>
        <end position="175"/>
    </location>
</feature>
<feature type="compositionally biased region" description="Basic and acidic residues" evidence="1">
    <location>
        <begin position="184"/>
        <end position="222"/>
    </location>
</feature>
<organism evidence="2 3">
    <name type="scientific">Brassica carinata</name>
    <name type="common">Ethiopian mustard</name>
    <name type="synonym">Abyssinian cabbage</name>
    <dbReference type="NCBI Taxonomy" id="52824"/>
    <lineage>
        <taxon>Eukaryota</taxon>
        <taxon>Viridiplantae</taxon>
        <taxon>Streptophyta</taxon>
        <taxon>Embryophyta</taxon>
        <taxon>Tracheophyta</taxon>
        <taxon>Spermatophyta</taxon>
        <taxon>Magnoliopsida</taxon>
        <taxon>eudicotyledons</taxon>
        <taxon>Gunneridae</taxon>
        <taxon>Pentapetalae</taxon>
        <taxon>rosids</taxon>
        <taxon>malvids</taxon>
        <taxon>Brassicales</taxon>
        <taxon>Brassicaceae</taxon>
        <taxon>Brassiceae</taxon>
        <taxon>Brassica</taxon>
    </lineage>
</organism>
<evidence type="ECO:0000313" key="3">
    <source>
        <dbReference type="Proteomes" id="UP000886595"/>
    </source>
</evidence>
<reference evidence="2 3" key="1">
    <citation type="submission" date="2020-02" db="EMBL/GenBank/DDBJ databases">
        <authorList>
            <person name="Ma Q."/>
            <person name="Huang Y."/>
            <person name="Song X."/>
            <person name="Pei D."/>
        </authorList>
    </citation>
    <scope>NUCLEOTIDE SEQUENCE [LARGE SCALE GENOMIC DNA]</scope>
    <source>
        <strain evidence="2">Sxm20200214</strain>
        <tissue evidence="2">Leaf</tissue>
    </source>
</reference>
<feature type="compositionally biased region" description="Basic and acidic residues" evidence="1">
    <location>
        <begin position="7"/>
        <end position="23"/>
    </location>
</feature>
<feature type="compositionally biased region" description="Basic and acidic residues" evidence="1">
    <location>
        <begin position="121"/>
        <end position="142"/>
    </location>
</feature>
<protein>
    <submittedName>
        <fullName evidence="2">Uncharacterized protein</fullName>
    </submittedName>
</protein>
<proteinExistence type="predicted"/>
<feature type="region of interest" description="Disordered" evidence="1">
    <location>
        <begin position="99"/>
        <end position="222"/>
    </location>
</feature>
<dbReference type="Proteomes" id="UP000886595">
    <property type="component" value="Unassembled WGS sequence"/>
</dbReference>
<keyword evidence="3" id="KW-1185">Reference proteome</keyword>
<gene>
    <name evidence="2" type="ORF">Bca52824_035872</name>
</gene>
<feature type="region of interest" description="Disordered" evidence="1">
    <location>
        <begin position="1"/>
        <end position="25"/>
    </location>
</feature>
<sequence>MESQTWRTDRERNRGSGEQRTESGDLQSKIAWQRDLLGKLDWTRLILRNIPGIGRNITRIVEGLGLKTIWRGRLQDIWETQEDMEIMEDMATPCRHLGETRSNYPGRHESRVEWQPVRRSNKMEVKNERSQVSDQETKEERIRKIKGKQIARDSPKKRDEYPQIRERIKIREFSGLRDTLIPDNQEKENDNNQRLNPEKRSGQQKESRSQEKLAEQAKKNQEAELVVDQCNAHLQEKQTDLEDSSPLNEEERQWINENYTHVDINMDEEMLDEDDLLGEELNEKTGGRKHRLYHQR</sequence>
<accession>A0A8X7V131</accession>
<comment type="caution">
    <text evidence="2">The sequence shown here is derived from an EMBL/GenBank/DDBJ whole genome shotgun (WGS) entry which is preliminary data.</text>
</comment>
<dbReference type="EMBL" id="JAAMPC010000008">
    <property type="protein sequence ID" value="KAG2299400.1"/>
    <property type="molecule type" value="Genomic_DNA"/>
</dbReference>
<dbReference type="AlphaFoldDB" id="A0A8X7V131"/>
<name>A0A8X7V131_BRACI</name>
<evidence type="ECO:0000256" key="1">
    <source>
        <dbReference type="SAM" id="MobiDB-lite"/>
    </source>
</evidence>